<dbReference type="AlphaFoldDB" id="A0A1G2MXM4"/>
<evidence type="ECO:0000313" key="3">
    <source>
        <dbReference type="Proteomes" id="UP000178089"/>
    </source>
</evidence>
<feature type="transmembrane region" description="Helical" evidence="1">
    <location>
        <begin position="85"/>
        <end position="103"/>
    </location>
</feature>
<sequence>MNTNEILIWSSSLLALLLYYPLISGILRGEIKQSVATWILWVSLDAIALVSIILQKGNYLLLVFYCTCGTLVTLSLVYKRLFKWTRFETFVLSLVIVCLVVWSLSGSRWATIASTIAVCISGCPQIRDSWRTPDRTIGLIYIGYVLANSLSFFGGKIWTIEERFYPGMMALLCLVIATASFRKKDQKSEMISATAPL</sequence>
<feature type="transmembrane region" description="Helical" evidence="1">
    <location>
        <begin position="138"/>
        <end position="158"/>
    </location>
</feature>
<reference evidence="2 3" key="1">
    <citation type="journal article" date="2016" name="Nat. Commun.">
        <title>Thousands of microbial genomes shed light on interconnected biogeochemical processes in an aquifer system.</title>
        <authorList>
            <person name="Anantharaman K."/>
            <person name="Brown C.T."/>
            <person name="Hug L.A."/>
            <person name="Sharon I."/>
            <person name="Castelle C.J."/>
            <person name="Probst A.J."/>
            <person name="Thomas B.C."/>
            <person name="Singh A."/>
            <person name="Wilkins M.J."/>
            <person name="Karaoz U."/>
            <person name="Brodie E.L."/>
            <person name="Williams K.H."/>
            <person name="Hubbard S.S."/>
            <person name="Banfield J.F."/>
        </authorList>
    </citation>
    <scope>NUCLEOTIDE SEQUENCE [LARGE SCALE GENOMIC DNA]</scope>
</reference>
<feature type="transmembrane region" description="Helical" evidence="1">
    <location>
        <begin position="59"/>
        <end position="78"/>
    </location>
</feature>
<accession>A0A1G2MXM4</accession>
<evidence type="ECO:0000313" key="2">
    <source>
        <dbReference type="EMBL" id="OHA28637.1"/>
    </source>
</evidence>
<keyword evidence="1" id="KW-1133">Transmembrane helix</keyword>
<evidence type="ECO:0000256" key="1">
    <source>
        <dbReference type="SAM" id="Phobius"/>
    </source>
</evidence>
<dbReference type="STRING" id="1802315.A3F51_03950"/>
<protein>
    <submittedName>
        <fullName evidence="2">Uncharacterized protein</fullName>
    </submittedName>
</protein>
<comment type="caution">
    <text evidence="2">The sequence shown here is derived from an EMBL/GenBank/DDBJ whole genome shotgun (WGS) entry which is preliminary data.</text>
</comment>
<dbReference type="Proteomes" id="UP000178089">
    <property type="component" value="Unassembled WGS sequence"/>
</dbReference>
<gene>
    <name evidence="2" type="ORF">A3F51_03950</name>
</gene>
<keyword evidence="1" id="KW-0472">Membrane</keyword>
<keyword evidence="1" id="KW-0812">Transmembrane</keyword>
<feature type="transmembrane region" description="Helical" evidence="1">
    <location>
        <begin position="6"/>
        <end position="23"/>
    </location>
</feature>
<organism evidence="2 3">
    <name type="scientific">Candidatus Taylorbacteria bacterium RIFCSPHIGHO2_12_FULL_45_16</name>
    <dbReference type="NCBI Taxonomy" id="1802315"/>
    <lineage>
        <taxon>Bacteria</taxon>
        <taxon>Candidatus Tayloriibacteriota</taxon>
    </lineage>
</organism>
<name>A0A1G2MXM4_9BACT</name>
<dbReference type="EMBL" id="MHRT01000011">
    <property type="protein sequence ID" value="OHA28637.1"/>
    <property type="molecule type" value="Genomic_DNA"/>
</dbReference>
<feature type="transmembrane region" description="Helical" evidence="1">
    <location>
        <begin position="35"/>
        <end position="53"/>
    </location>
</feature>
<proteinExistence type="predicted"/>
<feature type="transmembrane region" description="Helical" evidence="1">
    <location>
        <begin position="164"/>
        <end position="181"/>
    </location>
</feature>